<dbReference type="EMBL" id="FXYF01000004">
    <property type="protein sequence ID" value="SMX39024.1"/>
    <property type="molecule type" value="Genomic_DNA"/>
</dbReference>
<keyword evidence="1" id="KW-0812">Transmembrane</keyword>
<proteinExistence type="predicted"/>
<feature type="transmembrane region" description="Helical" evidence="1">
    <location>
        <begin position="90"/>
        <end position="109"/>
    </location>
</feature>
<evidence type="ECO:0008006" key="4">
    <source>
        <dbReference type="Google" id="ProtNLM"/>
    </source>
</evidence>
<feature type="transmembrane region" description="Helical" evidence="1">
    <location>
        <begin position="51"/>
        <end position="69"/>
    </location>
</feature>
<organism evidence="2 3">
    <name type="scientific">Maliponia aquimaris</name>
    <dbReference type="NCBI Taxonomy" id="1673631"/>
    <lineage>
        <taxon>Bacteria</taxon>
        <taxon>Pseudomonadati</taxon>
        <taxon>Pseudomonadota</taxon>
        <taxon>Alphaproteobacteria</taxon>
        <taxon>Rhodobacterales</taxon>
        <taxon>Paracoccaceae</taxon>
        <taxon>Maliponia</taxon>
    </lineage>
</organism>
<sequence length="280" mass="31211">MADRRRQNRKRDENEPEGIALERAQLDTGLNFMFLSAFPLLLWVFQDSFAGIATAVALLWVLSLALRLVSVGQQIHFDYDQAEIARAPRLPRKLVGSVLIALVVVVLAGHKYDSLWLPAVAGVVALGLSLAAFGLDPRHDKGTDRAQERAFMETIESALFGLADRVAALDDAVLTLRAEAARTLILRPLRQSAGNPERLARLDRPLRKIVTLLDSEVTRLELAWNGQGHDFARRRFLAKLEVLTESYEAFARHSGIRGARDAFERQADLLLDRMPRESAA</sequence>
<keyword evidence="1" id="KW-1133">Transmembrane helix</keyword>
<dbReference type="RefSeq" id="WP_094020669.1">
    <property type="nucleotide sequence ID" value="NZ_FXYF01000004.1"/>
</dbReference>
<gene>
    <name evidence="2" type="ORF">MAA8898_01841</name>
</gene>
<keyword evidence="1" id="KW-0472">Membrane</keyword>
<feature type="transmembrane region" description="Helical" evidence="1">
    <location>
        <begin position="115"/>
        <end position="135"/>
    </location>
</feature>
<dbReference type="OrthoDB" id="7877480at2"/>
<feature type="transmembrane region" description="Helical" evidence="1">
    <location>
        <begin position="28"/>
        <end position="45"/>
    </location>
</feature>
<protein>
    <recommendedName>
        <fullName evidence="4">5-bromo-4-chloroindolyl phosphate hydrolysis protein</fullName>
    </recommendedName>
</protein>
<evidence type="ECO:0000313" key="2">
    <source>
        <dbReference type="EMBL" id="SMX39024.1"/>
    </source>
</evidence>
<evidence type="ECO:0000313" key="3">
    <source>
        <dbReference type="Proteomes" id="UP000207598"/>
    </source>
</evidence>
<reference evidence="2 3" key="1">
    <citation type="submission" date="2017-05" db="EMBL/GenBank/DDBJ databases">
        <authorList>
            <person name="Song R."/>
            <person name="Chenine A.L."/>
            <person name="Ruprecht R.M."/>
        </authorList>
    </citation>
    <scope>NUCLEOTIDE SEQUENCE [LARGE SCALE GENOMIC DNA]</scope>
    <source>
        <strain evidence="2 3">CECT 8898</strain>
    </source>
</reference>
<dbReference type="AlphaFoldDB" id="A0A238K9D2"/>
<name>A0A238K9D2_9RHOB</name>
<accession>A0A238K9D2</accession>
<keyword evidence="3" id="KW-1185">Reference proteome</keyword>
<dbReference type="Proteomes" id="UP000207598">
    <property type="component" value="Unassembled WGS sequence"/>
</dbReference>
<evidence type="ECO:0000256" key="1">
    <source>
        <dbReference type="SAM" id="Phobius"/>
    </source>
</evidence>